<organism evidence="12 13">
    <name type="scientific">Leptobrachium leishanense</name>
    <name type="common">Leishan spiny toad</name>
    <dbReference type="NCBI Taxonomy" id="445787"/>
    <lineage>
        <taxon>Eukaryota</taxon>
        <taxon>Metazoa</taxon>
        <taxon>Chordata</taxon>
        <taxon>Craniata</taxon>
        <taxon>Vertebrata</taxon>
        <taxon>Euteleostomi</taxon>
        <taxon>Amphibia</taxon>
        <taxon>Batrachia</taxon>
        <taxon>Anura</taxon>
        <taxon>Pelobatoidea</taxon>
        <taxon>Megophryidae</taxon>
        <taxon>Leptobrachium</taxon>
    </lineage>
</organism>
<evidence type="ECO:0000256" key="4">
    <source>
        <dbReference type="ARBA" id="ARBA00022729"/>
    </source>
</evidence>
<keyword evidence="7 10" id="KW-0576">Peroxisome</keyword>
<dbReference type="GO" id="GO:0004252">
    <property type="term" value="F:serine-type endopeptidase activity"/>
    <property type="evidence" value="ECO:0007669"/>
    <property type="project" value="InterPro"/>
</dbReference>
<dbReference type="GO" id="GO:0031998">
    <property type="term" value="P:regulation of fatty acid beta-oxidation"/>
    <property type="evidence" value="ECO:0007669"/>
    <property type="project" value="TreeGrafter"/>
</dbReference>
<dbReference type="GO" id="GO:0005782">
    <property type="term" value="C:peroxisomal matrix"/>
    <property type="evidence" value="ECO:0007669"/>
    <property type="project" value="UniProtKB-ARBA"/>
</dbReference>
<keyword evidence="13" id="KW-1185">Reference proteome</keyword>
<proteinExistence type="inferred from homology"/>
<comment type="similarity">
    <text evidence="2 10 11">Belongs to the peptidase S1B family.</text>
</comment>
<comment type="function">
    <text evidence="8 10">Peroxisomal protease that mediates both the removal of the leader peptide from proteins containing a PTS2 target sequence and processes several PTS1-containing proteins. Catalyzes the processing of PTS1-proteins involved in the peroxisomal beta-oxidation of fatty acids.</text>
</comment>
<protein>
    <recommendedName>
        <fullName evidence="9 10">Peroxisomal leader peptide-processing protease</fullName>
        <ecNumber evidence="10">3.4.21.-</ecNumber>
    </recommendedName>
</protein>
<evidence type="ECO:0000256" key="9">
    <source>
        <dbReference type="ARBA" id="ARBA00071396"/>
    </source>
</evidence>
<evidence type="ECO:0000256" key="10">
    <source>
        <dbReference type="PIRNR" id="PIRNR037989"/>
    </source>
</evidence>
<dbReference type="InterPro" id="IPR008256">
    <property type="entry name" value="Peptidase_S1B"/>
</dbReference>
<dbReference type="AlphaFoldDB" id="A0A8C5Q3T6"/>
<evidence type="ECO:0000256" key="3">
    <source>
        <dbReference type="ARBA" id="ARBA00022670"/>
    </source>
</evidence>
<reference evidence="12" key="1">
    <citation type="submission" date="2025-08" db="UniProtKB">
        <authorList>
            <consortium name="Ensembl"/>
        </authorList>
    </citation>
    <scope>IDENTIFICATION</scope>
</reference>
<evidence type="ECO:0000256" key="8">
    <source>
        <dbReference type="ARBA" id="ARBA00060175"/>
    </source>
</evidence>
<comment type="PTM">
    <text evidence="10">The full-lengh TYSND1 is the active the proteolytic processing of PTS1- and PTS2-proteins and in self-cleavage, and intermolecular self-cleavage of TYSND1 down-regulates its protease activity.</text>
</comment>
<evidence type="ECO:0000313" key="13">
    <source>
        <dbReference type="Proteomes" id="UP000694569"/>
    </source>
</evidence>
<evidence type="ECO:0000256" key="11">
    <source>
        <dbReference type="RuleBase" id="RU004296"/>
    </source>
</evidence>
<keyword evidence="4" id="KW-0732">Signal</keyword>
<keyword evidence="6 10" id="KW-0720">Serine protease</keyword>
<evidence type="ECO:0000256" key="5">
    <source>
        <dbReference type="ARBA" id="ARBA00022801"/>
    </source>
</evidence>
<dbReference type="GO" id="GO:0016485">
    <property type="term" value="P:protein processing"/>
    <property type="evidence" value="ECO:0007669"/>
    <property type="project" value="InterPro"/>
</dbReference>
<name>A0A8C5Q3T6_9ANUR</name>
<reference evidence="12" key="2">
    <citation type="submission" date="2025-09" db="UniProtKB">
        <authorList>
            <consortium name="Ensembl"/>
        </authorList>
    </citation>
    <scope>IDENTIFICATION</scope>
</reference>
<dbReference type="PRINTS" id="PR00839">
    <property type="entry name" value="V8PROTEASE"/>
</dbReference>
<evidence type="ECO:0000256" key="7">
    <source>
        <dbReference type="ARBA" id="ARBA00023140"/>
    </source>
</evidence>
<dbReference type="Gene3D" id="2.40.10.10">
    <property type="entry name" value="Trypsin-like serine proteases"/>
    <property type="match status" value="3"/>
</dbReference>
<evidence type="ECO:0000256" key="6">
    <source>
        <dbReference type="ARBA" id="ARBA00022825"/>
    </source>
</evidence>
<dbReference type="Ensembl" id="ENSLLET00000033349.1">
    <property type="protein sequence ID" value="ENSLLEP00000032118.1"/>
    <property type="gene ID" value="ENSLLEG00000020242.1"/>
</dbReference>
<keyword evidence="5 10" id="KW-0378">Hydrolase</keyword>
<dbReference type="InterPro" id="IPR039245">
    <property type="entry name" value="TYSND1/DEG15"/>
</dbReference>
<dbReference type="GeneTree" id="ENSGT00390000014627"/>
<dbReference type="OrthoDB" id="17845at2759"/>
<dbReference type="InterPro" id="IPR009003">
    <property type="entry name" value="Peptidase_S1_PA"/>
</dbReference>
<dbReference type="PANTHER" id="PTHR21004:SF0">
    <property type="entry name" value="PEROXISOMAL LEADER PEPTIDE-PROCESSING PROTEASE"/>
    <property type="match status" value="1"/>
</dbReference>
<sequence length="555" mass="60175">IGDEWVNMCSVSAHLSCSRMGFTHGWSCSGVILDRRAGLVLSHASIFFPFLKNKKGNFLRAEENMILAHEFPPGLTIRIECPEEPMTQGCLGDKVLAARAGLGLVPMSKHAGTRTERRQHRGELLMLVSCPEFQKAFSRLFDKSEGWVFSSEEEKGEFGAMQKDLEYLHWFAVLKLQSPLTCMSPRTIFTPATRLHKGSVVFACGSPFGSFYPDIFLNSISKGVLSNVAGEQNVVLLTDARCLPGSEGGGIFSFEDSVLGLVGIIVAPLCWKTNEWVGLTLACSVSLILENLVQASRRFSIDVNNQLMQLMPVGNCVTNVRRTLQPVEQLIPSVVLVDSGQVWGSGVLLKANIVLTCRHVLRGASKVSVKIRPPTSEKYRTITGRVVFASSESSPYDIAVLELEGLSGAIPEPVLASQYNIGEEVFVVGFGALGESCGPSVTSGILSAVICAEEAPVMLQTTCAVHGGSSGGPLFAEGSGELLGIVASNTRDNSTGATYPHLNFSIPVTVLHDALGRYIEYGDVRAFQELNKVKRNVSDVWRLQRKPEKVLPSKL</sequence>
<evidence type="ECO:0000313" key="12">
    <source>
        <dbReference type="Ensembl" id="ENSLLEP00000032118.1"/>
    </source>
</evidence>
<dbReference type="FunFam" id="2.40.10.10:FF:000080">
    <property type="entry name" value="peroxisomal leader peptide-processing protease"/>
    <property type="match status" value="1"/>
</dbReference>
<keyword evidence="3 10" id="KW-0645">Protease</keyword>
<dbReference type="PANTHER" id="PTHR21004">
    <property type="entry name" value="SERINE PROTEASE-RELATED"/>
    <property type="match status" value="1"/>
</dbReference>
<comment type="subcellular location">
    <subcellularLocation>
        <location evidence="1 10">Peroxisome</location>
    </subcellularLocation>
</comment>
<dbReference type="SUPFAM" id="SSF50494">
    <property type="entry name" value="Trypsin-like serine proteases"/>
    <property type="match status" value="2"/>
</dbReference>
<dbReference type="Proteomes" id="UP000694569">
    <property type="component" value="Unplaced"/>
</dbReference>
<accession>A0A8C5Q3T6</accession>
<evidence type="ECO:0000256" key="2">
    <source>
        <dbReference type="ARBA" id="ARBA00008764"/>
    </source>
</evidence>
<dbReference type="Pfam" id="PF13365">
    <property type="entry name" value="Trypsin_2"/>
    <property type="match status" value="1"/>
</dbReference>
<dbReference type="EC" id="3.4.21.-" evidence="10"/>
<dbReference type="InterPro" id="IPR043504">
    <property type="entry name" value="Peptidase_S1_PA_chymotrypsin"/>
</dbReference>
<evidence type="ECO:0000256" key="1">
    <source>
        <dbReference type="ARBA" id="ARBA00004275"/>
    </source>
</evidence>